<name>A0ABP8XL91_9MICO</name>
<dbReference type="Proteomes" id="UP001500556">
    <property type="component" value="Unassembled WGS sequence"/>
</dbReference>
<evidence type="ECO:0000256" key="1">
    <source>
        <dbReference type="ARBA" id="ARBA00010617"/>
    </source>
</evidence>
<dbReference type="PRINTS" id="PR00359">
    <property type="entry name" value="BP450"/>
</dbReference>
<dbReference type="PANTHER" id="PTHR46696:SF6">
    <property type="entry name" value="P450, PUTATIVE (EUROFUNG)-RELATED"/>
    <property type="match status" value="1"/>
</dbReference>
<comment type="caution">
    <text evidence="2">The sequence shown here is derived from an EMBL/GenBank/DDBJ whole genome shotgun (WGS) entry which is preliminary data.</text>
</comment>
<dbReference type="SUPFAM" id="SSF48264">
    <property type="entry name" value="Cytochrome P450"/>
    <property type="match status" value="1"/>
</dbReference>
<dbReference type="InterPro" id="IPR002397">
    <property type="entry name" value="Cyt_P450_B"/>
</dbReference>
<accession>A0ABP8XL91</accession>
<keyword evidence="3" id="KW-1185">Reference proteome</keyword>
<reference evidence="3" key="1">
    <citation type="journal article" date="2019" name="Int. J. Syst. Evol. Microbiol.">
        <title>The Global Catalogue of Microorganisms (GCM) 10K type strain sequencing project: providing services to taxonomists for standard genome sequencing and annotation.</title>
        <authorList>
            <consortium name="The Broad Institute Genomics Platform"/>
            <consortium name="The Broad Institute Genome Sequencing Center for Infectious Disease"/>
            <person name="Wu L."/>
            <person name="Ma J."/>
        </authorList>
    </citation>
    <scope>NUCLEOTIDE SEQUENCE [LARGE SCALE GENOMIC DNA]</scope>
    <source>
        <strain evidence="3">JCM 18961</strain>
    </source>
</reference>
<dbReference type="Pfam" id="PF00067">
    <property type="entry name" value="p450"/>
    <property type="match status" value="1"/>
</dbReference>
<dbReference type="InterPro" id="IPR036396">
    <property type="entry name" value="Cyt_P450_sf"/>
</dbReference>
<dbReference type="PANTHER" id="PTHR46696">
    <property type="entry name" value="P450, PUTATIVE (EUROFUNG)-RELATED"/>
    <property type="match status" value="1"/>
</dbReference>
<dbReference type="PRINTS" id="PR00385">
    <property type="entry name" value="P450"/>
</dbReference>
<dbReference type="Gene3D" id="1.10.630.10">
    <property type="entry name" value="Cytochrome P450"/>
    <property type="match status" value="1"/>
</dbReference>
<dbReference type="CDD" id="cd11030">
    <property type="entry name" value="CYP105-like"/>
    <property type="match status" value="1"/>
</dbReference>
<organism evidence="2 3">
    <name type="scientific">Pedococcus ginsenosidimutans</name>
    <dbReference type="NCBI Taxonomy" id="490570"/>
    <lineage>
        <taxon>Bacteria</taxon>
        <taxon>Bacillati</taxon>
        <taxon>Actinomycetota</taxon>
        <taxon>Actinomycetes</taxon>
        <taxon>Micrococcales</taxon>
        <taxon>Intrasporangiaceae</taxon>
        <taxon>Pedococcus</taxon>
    </lineage>
</organism>
<gene>
    <name evidence="2" type="ORF">GCM10025782_00080</name>
</gene>
<comment type="similarity">
    <text evidence="1">Belongs to the cytochrome P450 family.</text>
</comment>
<proteinExistence type="inferred from homology"/>
<evidence type="ECO:0000313" key="2">
    <source>
        <dbReference type="EMBL" id="GAA4708309.1"/>
    </source>
</evidence>
<sequence length="425" mass="46816">MNTLASTRRRVLKRLVARSPAVVDLSMLDSVPRRLLRPLRRDGLDPVARLGATVPDPVHRLAHMFGMNIWLVSGHEEGRAVLAEQGRFSNDLRPYVGSSSGSVGGLGFTDPPEHTRLRSLLTPEFTMRRINRLAPRIEQIVDAQLDEFAAKGPNVDLVGDFAFPIPFLVICELLGLPPEDRERFRALSHARFDVSAGGTGAFGAISSSRSFLLEATRRQREAPGDGLLGRIITAVGDEVGDDEIAGLADGVFTGGYETTASMLALGSLVLLRDRRHFDLVRDDDASVDPVVEEMLRYLSVVQIAFPRFALEDLDLFGRKVRKGDVVVVALSRADRDGRIGPDLDRFDPTRPPSPHLAFGYGFHRCVGAELARLELRTAFPRLVRRFPEMRLAVDPSALRFRDQSIVYAVDSLPVHLGPDSASRSS</sequence>
<dbReference type="EMBL" id="BAABLO010000001">
    <property type="protein sequence ID" value="GAA4708309.1"/>
    <property type="molecule type" value="Genomic_DNA"/>
</dbReference>
<protein>
    <submittedName>
        <fullName evidence="2">Cytochrome P450</fullName>
    </submittedName>
</protein>
<dbReference type="InterPro" id="IPR001128">
    <property type="entry name" value="Cyt_P450"/>
</dbReference>
<evidence type="ECO:0000313" key="3">
    <source>
        <dbReference type="Proteomes" id="UP001500556"/>
    </source>
</evidence>
<dbReference type="RefSeq" id="WP_345500303.1">
    <property type="nucleotide sequence ID" value="NZ_BAABLO010000001.1"/>
</dbReference>